<feature type="region of interest" description="Disordered" evidence="11">
    <location>
        <begin position="811"/>
        <end position="848"/>
    </location>
</feature>
<dbReference type="GO" id="GO:0008270">
    <property type="term" value="F:zinc ion binding"/>
    <property type="evidence" value="ECO:0007669"/>
    <property type="project" value="UniProtKB-KW"/>
</dbReference>
<feature type="compositionally biased region" description="Polar residues" evidence="11">
    <location>
        <begin position="1019"/>
        <end position="1034"/>
    </location>
</feature>
<keyword evidence="7" id="KW-0804">Transcription</keyword>
<evidence type="ECO:0000256" key="9">
    <source>
        <dbReference type="ARBA" id="ARBA00038474"/>
    </source>
</evidence>
<feature type="compositionally biased region" description="Low complexity" evidence="11">
    <location>
        <begin position="148"/>
        <end position="165"/>
    </location>
</feature>
<keyword evidence="4 10" id="KW-0863">Zinc-finger</keyword>
<feature type="compositionally biased region" description="Polar residues" evidence="11">
    <location>
        <begin position="834"/>
        <end position="847"/>
    </location>
</feature>
<dbReference type="GO" id="GO:0000978">
    <property type="term" value="F:RNA polymerase II cis-regulatory region sequence-specific DNA binding"/>
    <property type="evidence" value="ECO:0007669"/>
    <property type="project" value="TreeGrafter"/>
</dbReference>
<evidence type="ECO:0000256" key="8">
    <source>
        <dbReference type="ARBA" id="ARBA00023242"/>
    </source>
</evidence>
<feature type="compositionally biased region" description="Low complexity" evidence="11">
    <location>
        <begin position="300"/>
        <end position="314"/>
    </location>
</feature>
<keyword evidence="8" id="KW-0539">Nucleus</keyword>
<feature type="compositionally biased region" description="Low complexity" evidence="11">
    <location>
        <begin position="112"/>
        <end position="125"/>
    </location>
</feature>
<comment type="similarity">
    <text evidence="9">Belongs to the sal C2H2-type zinc-finger protein family.</text>
</comment>
<feature type="region of interest" description="Disordered" evidence="11">
    <location>
        <begin position="865"/>
        <end position="1254"/>
    </location>
</feature>
<evidence type="ECO:0000256" key="7">
    <source>
        <dbReference type="ARBA" id="ARBA00023163"/>
    </source>
</evidence>
<feature type="domain" description="C2H2-type" evidence="12">
    <location>
        <begin position="411"/>
        <end position="438"/>
    </location>
</feature>
<keyword evidence="6" id="KW-0805">Transcription regulation</keyword>
<feature type="region of interest" description="Disordered" evidence="11">
    <location>
        <begin position="234"/>
        <end position="265"/>
    </location>
</feature>
<evidence type="ECO:0000256" key="10">
    <source>
        <dbReference type="PROSITE-ProRule" id="PRU00042"/>
    </source>
</evidence>
<feature type="compositionally biased region" description="Polar residues" evidence="11">
    <location>
        <begin position="285"/>
        <end position="299"/>
    </location>
</feature>
<evidence type="ECO:0000256" key="4">
    <source>
        <dbReference type="ARBA" id="ARBA00022771"/>
    </source>
</evidence>
<feature type="domain" description="C2H2-type" evidence="12">
    <location>
        <begin position="788"/>
        <end position="815"/>
    </location>
</feature>
<feature type="domain" description="C2H2-type" evidence="12">
    <location>
        <begin position="383"/>
        <end position="410"/>
    </location>
</feature>
<feature type="compositionally biased region" description="Low complexity" evidence="11">
    <location>
        <begin position="656"/>
        <end position="668"/>
    </location>
</feature>
<dbReference type="PROSITE" id="PS00028">
    <property type="entry name" value="ZINC_FINGER_C2H2_1"/>
    <property type="match status" value="6"/>
</dbReference>
<feature type="compositionally biased region" description="Polar residues" evidence="11">
    <location>
        <begin position="126"/>
        <end position="147"/>
    </location>
</feature>
<evidence type="ECO:0000259" key="12">
    <source>
        <dbReference type="PROSITE" id="PS50157"/>
    </source>
</evidence>
<dbReference type="SUPFAM" id="SSF57667">
    <property type="entry name" value="beta-beta-alpha zinc fingers"/>
    <property type="match status" value="3"/>
</dbReference>
<dbReference type="FunFam" id="3.30.160.60:FF:000556">
    <property type="entry name" value="sal-like protein 2 isoform X2"/>
    <property type="match status" value="1"/>
</dbReference>
<evidence type="ECO:0000256" key="11">
    <source>
        <dbReference type="SAM" id="MobiDB-lite"/>
    </source>
</evidence>
<feature type="region of interest" description="Disordered" evidence="11">
    <location>
        <begin position="1"/>
        <end position="84"/>
    </location>
</feature>
<evidence type="ECO:0000256" key="5">
    <source>
        <dbReference type="ARBA" id="ARBA00022833"/>
    </source>
</evidence>
<dbReference type="PANTHER" id="PTHR23233">
    <property type="entry name" value="SAL-LIKE PROTEIN"/>
    <property type="match status" value="1"/>
</dbReference>
<dbReference type="EMBL" id="JAGTTL010000004">
    <property type="protein sequence ID" value="KAK6323286.1"/>
    <property type="molecule type" value="Genomic_DNA"/>
</dbReference>
<reference evidence="13 14" key="1">
    <citation type="submission" date="2021-04" db="EMBL/GenBank/DDBJ databases">
        <authorList>
            <person name="De Guttry C."/>
            <person name="Zahm M."/>
            <person name="Klopp C."/>
            <person name="Cabau C."/>
            <person name="Louis A."/>
            <person name="Berthelot C."/>
            <person name="Parey E."/>
            <person name="Roest Crollius H."/>
            <person name="Montfort J."/>
            <person name="Robinson-Rechavi M."/>
            <person name="Bucao C."/>
            <person name="Bouchez O."/>
            <person name="Gislard M."/>
            <person name="Lluch J."/>
            <person name="Milhes M."/>
            <person name="Lampietro C."/>
            <person name="Lopez Roques C."/>
            <person name="Donnadieu C."/>
            <person name="Braasch I."/>
            <person name="Desvignes T."/>
            <person name="Postlethwait J."/>
            <person name="Bobe J."/>
            <person name="Wedekind C."/>
            <person name="Guiguen Y."/>
        </authorList>
    </citation>
    <scope>NUCLEOTIDE SEQUENCE [LARGE SCALE GENOMIC DNA]</scope>
    <source>
        <strain evidence="13">Cs_M1</strain>
        <tissue evidence="13">Blood</tissue>
    </source>
</reference>
<feature type="compositionally biased region" description="Low complexity" evidence="11">
    <location>
        <begin position="533"/>
        <end position="549"/>
    </location>
</feature>
<feature type="compositionally biased region" description="Polar residues" evidence="11">
    <location>
        <begin position="337"/>
        <end position="349"/>
    </location>
</feature>
<feature type="region of interest" description="Disordered" evidence="11">
    <location>
        <begin position="285"/>
        <end position="314"/>
    </location>
</feature>
<feature type="region of interest" description="Disordered" evidence="11">
    <location>
        <begin position="327"/>
        <end position="377"/>
    </location>
</feature>
<evidence type="ECO:0000313" key="13">
    <source>
        <dbReference type="EMBL" id="KAK6323286.1"/>
    </source>
</evidence>
<feature type="compositionally biased region" description="Polar residues" evidence="11">
    <location>
        <begin position="1108"/>
        <end position="1122"/>
    </location>
</feature>
<feature type="compositionally biased region" description="Low complexity" evidence="11">
    <location>
        <begin position="625"/>
        <end position="644"/>
    </location>
</feature>
<keyword evidence="5" id="KW-0862">Zinc</keyword>
<dbReference type="InterPro" id="IPR013087">
    <property type="entry name" value="Znf_C2H2_type"/>
</dbReference>
<dbReference type="PANTHER" id="PTHR23233:SF85">
    <property type="entry name" value="SAL-LIKE PROTEIN 2"/>
    <property type="match status" value="1"/>
</dbReference>
<feature type="domain" description="C2H2-type" evidence="12">
    <location>
        <begin position="727"/>
        <end position="754"/>
    </location>
</feature>
<name>A0AAN8R3B5_9TELE</name>
<feature type="compositionally biased region" description="Polar residues" evidence="11">
    <location>
        <begin position="942"/>
        <end position="961"/>
    </location>
</feature>
<dbReference type="InterPro" id="IPR051565">
    <property type="entry name" value="Sal_C2H2-zinc-finger"/>
</dbReference>
<dbReference type="Proteomes" id="UP001356427">
    <property type="component" value="Unassembled WGS sequence"/>
</dbReference>
<feature type="compositionally biased region" description="Polar residues" evidence="11">
    <location>
        <begin position="1159"/>
        <end position="1175"/>
    </location>
</feature>
<evidence type="ECO:0000256" key="1">
    <source>
        <dbReference type="ARBA" id="ARBA00004123"/>
    </source>
</evidence>
<feature type="compositionally biased region" description="Basic and acidic residues" evidence="11">
    <location>
        <begin position="1207"/>
        <end position="1249"/>
    </location>
</feature>
<evidence type="ECO:0000313" key="14">
    <source>
        <dbReference type="Proteomes" id="UP001356427"/>
    </source>
</evidence>
<accession>A0AAN8R3B5</accession>
<feature type="domain" description="C2H2-type" evidence="12">
    <location>
        <begin position="755"/>
        <end position="782"/>
    </location>
</feature>
<dbReference type="Gene3D" id="3.30.160.60">
    <property type="entry name" value="Classic Zinc Finger"/>
    <property type="match status" value="4"/>
</dbReference>
<organism evidence="13 14">
    <name type="scientific">Coregonus suidteri</name>
    <dbReference type="NCBI Taxonomy" id="861788"/>
    <lineage>
        <taxon>Eukaryota</taxon>
        <taxon>Metazoa</taxon>
        <taxon>Chordata</taxon>
        <taxon>Craniata</taxon>
        <taxon>Vertebrata</taxon>
        <taxon>Euteleostomi</taxon>
        <taxon>Actinopterygii</taxon>
        <taxon>Neopterygii</taxon>
        <taxon>Teleostei</taxon>
        <taxon>Protacanthopterygii</taxon>
        <taxon>Salmoniformes</taxon>
        <taxon>Salmonidae</taxon>
        <taxon>Coregoninae</taxon>
        <taxon>Coregonus</taxon>
    </lineage>
</organism>
<evidence type="ECO:0000256" key="2">
    <source>
        <dbReference type="ARBA" id="ARBA00022723"/>
    </source>
</evidence>
<feature type="compositionally biased region" description="Low complexity" evidence="11">
    <location>
        <begin position="445"/>
        <end position="454"/>
    </location>
</feature>
<keyword evidence="3" id="KW-0677">Repeat</keyword>
<protein>
    <recommendedName>
        <fullName evidence="12">C2H2-type domain-containing protein</fullName>
    </recommendedName>
</protein>
<feature type="domain" description="C2H2-type" evidence="12">
    <location>
        <begin position="1122"/>
        <end position="1144"/>
    </location>
</feature>
<evidence type="ECO:0000256" key="6">
    <source>
        <dbReference type="ARBA" id="ARBA00023015"/>
    </source>
</evidence>
<feature type="region of interest" description="Disordered" evidence="11">
    <location>
        <begin position="102"/>
        <end position="187"/>
    </location>
</feature>
<dbReference type="SMART" id="SM00355">
    <property type="entry name" value="ZnF_C2H2"/>
    <property type="match status" value="6"/>
</dbReference>
<feature type="compositionally biased region" description="Polar residues" evidence="11">
    <location>
        <begin position="604"/>
        <end position="614"/>
    </location>
</feature>
<evidence type="ECO:0000256" key="3">
    <source>
        <dbReference type="ARBA" id="ARBA00022737"/>
    </source>
</evidence>
<feature type="region of interest" description="Disordered" evidence="11">
    <location>
        <begin position="533"/>
        <end position="554"/>
    </location>
</feature>
<dbReference type="FunFam" id="3.30.160.60:FF:000025">
    <property type="entry name" value="Spalt-like transcription factor 1"/>
    <property type="match status" value="1"/>
</dbReference>
<keyword evidence="14" id="KW-1185">Reference proteome</keyword>
<feature type="region of interest" description="Disordered" evidence="11">
    <location>
        <begin position="592"/>
        <end position="684"/>
    </location>
</feature>
<keyword evidence="2" id="KW-0479">Metal-binding</keyword>
<feature type="compositionally biased region" description="Polar residues" evidence="11">
    <location>
        <begin position="234"/>
        <end position="250"/>
    </location>
</feature>
<dbReference type="PROSITE" id="PS50157">
    <property type="entry name" value="ZINC_FINGER_C2H2_2"/>
    <property type="match status" value="6"/>
</dbReference>
<comment type="subcellular location">
    <subcellularLocation>
        <location evidence="1">Nucleus</location>
    </subcellularLocation>
</comment>
<dbReference type="GO" id="GO:0032502">
    <property type="term" value="P:developmental process"/>
    <property type="evidence" value="ECO:0007669"/>
    <property type="project" value="UniProtKB-ARBA"/>
</dbReference>
<feature type="compositionally biased region" description="Low complexity" evidence="11">
    <location>
        <begin position="33"/>
        <end position="58"/>
    </location>
</feature>
<feature type="compositionally biased region" description="Low complexity" evidence="11">
    <location>
        <begin position="358"/>
        <end position="377"/>
    </location>
</feature>
<dbReference type="Pfam" id="PF00096">
    <property type="entry name" value="zf-C2H2"/>
    <property type="match status" value="4"/>
</dbReference>
<dbReference type="GO" id="GO:0005634">
    <property type="term" value="C:nucleus"/>
    <property type="evidence" value="ECO:0007669"/>
    <property type="project" value="UniProtKB-SubCell"/>
</dbReference>
<feature type="region of interest" description="Disordered" evidence="11">
    <location>
        <begin position="445"/>
        <end position="483"/>
    </location>
</feature>
<dbReference type="InterPro" id="IPR036236">
    <property type="entry name" value="Znf_C2H2_sf"/>
</dbReference>
<gene>
    <name evidence="13" type="ORF">J4Q44_G00056250</name>
</gene>
<sequence length="1282" mass="134643">MSRRKQKRPQQLVNSDPGGTRLLSHDDQLSAKSPSMSLGSELTSSGSSSGSSPTSLEGRQPPLAPRPSPGGLHAPSLPSESSPPPLWPCHIAPYTTSLPNTHSSLSPDFPHPSLSSQSLPLNLNQTSGHTLSHQAHSHATMTSPQMGSSATITTSSLSSSSSSLPLRRKSTSPGHQNGSSPLVPGLGQIQVPPTLAVLLEELRVLQQRQIHQMQMTEEICRHVLRLGGAIYTQDTSQAGSGENNQIPTAGSPSPPHHPCSAPVPSSASPLLACLPSLLPQLTVSKPSLSSHTNGSRAPHSSTSPSSSSSTTWSSSIASSMHPLSLGLPPRYLHEKSSNTSPFGHSNGVSFPTPPLPTSSHSQDHLLQSSSSLGSLSSAGRPQHACKFCGKVLSSDSSLQIHLRSHTGERPYHCPVCLSRFTTRGNLKAHFLRHREQNPELSLSLLPPALEQPSPTHVAATTGQRRRKRRAEDEEPPFGGVKGMTEGMALGFLSGASPRPSSSSIPMPPSMDMALLSTAHSLLQLNRASAAAGSASGSVLPSSSSSSMGGQFKGVKQQRFDENTPPHSVLHPGSPYSQLAHFPKILFPGGPSPHHLALLRPPGTHPSTSHLTSPHTQLPFPPYPKLPTSSPSSSSTSFTQTSDTSKLQRLVQKLEKQPQSGGQSSSRGPVDGSSNGDTHGHDLTTSSNAYRREMMAALGLGPNPNIEAMVSSRGQGLPVSTNPALAPNQCGVCLRVLSCPRALSLHQATHLGERPFPCKLCGRSFSTKGSLRAHLATHRARPPNARTQNSCPLCPRKFTNALVLQHHIRMHLGGQIPPGGEGEEGTDMSQEDLGQMTTASPSKPSSLQGLHPLALTMTSSISNPNPLVSSLDFGGPATKQSQAADPSPPVEGECEPSPSTASISPPLTHNPSPEDPMLLGERSESDSGPSAASVEDLQDSPADLSNASLIKLPKTSSTSSLPASVGNGEAEEEENIPLALCVSRPALDTDGSRSGGLTNGSGSITENHTNSPDGLIPSPESDSTPKSPATLNPSPTLTPPASPKAASEPAQSPSITPPEPSPEGETVQLEGESESTAPRDTSSVMGPEREKQTPSSTEESDRAPEEPETSQLATPASTPSKPYSCTLCGKAYASRSGLKGHMKTHPVLTNVPTETPPPATLTNDNETTEDPSSVSANGKEDENKHHHQQLLGQKTEIGQLISCVPSDSGRRANRVAEAKSEQRTRRDGQKGKGISFREEELEDTQGKEAKFNYSASGEDVRGTLIAGKPLYLSSYNQSSPPTD</sequence>
<feature type="compositionally biased region" description="Low complexity" evidence="11">
    <location>
        <begin position="1042"/>
        <end position="1053"/>
    </location>
</feature>
<feature type="compositionally biased region" description="Polar residues" evidence="11">
    <location>
        <begin position="896"/>
        <end position="910"/>
    </location>
</feature>
<dbReference type="FunFam" id="3.30.160.60:FF:000202">
    <property type="entry name" value="Zinc finger protein 574"/>
    <property type="match status" value="1"/>
</dbReference>
<feature type="compositionally biased region" description="Acidic residues" evidence="11">
    <location>
        <begin position="820"/>
        <end position="829"/>
    </location>
</feature>
<feature type="compositionally biased region" description="Polar residues" evidence="11">
    <location>
        <begin position="999"/>
        <end position="1011"/>
    </location>
</feature>
<feature type="compositionally biased region" description="Polar residues" evidence="11">
    <location>
        <begin position="671"/>
        <end position="684"/>
    </location>
</feature>
<feature type="compositionally biased region" description="Polar residues" evidence="11">
    <location>
        <begin position="1073"/>
        <end position="1083"/>
    </location>
</feature>
<comment type="caution">
    <text evidence="13">The sequence shown here is derived from an EMBL/GenBank/DDBJ whole genome shotgun (WGS) entry which is preliminary data.</text>
</comment>
<dbReference type="GO" id="GO:0000981">
    <property type="term" value="F:DNA-binding transcription factor activity, RNA polymerase II-specific"/>
    <property type="evidence" value="ECO:0007669"/>
    <property type="project" value="TreeGrafter"/>
</dbReference>
<proteinExistence type="inferred from homology"/>